<dbReference type="EMBL" id="LAKJ01000019">
    <property type="protein sequence ID" value="KKI63064.1"/>
    <property type="molecule type" value="Genomic_DNA"/>
</dbReference>
<dbReference type="InterPro" id="IPR011576">
    <property type="entry name" value="Pyridox_Oxase_N"/>
</dbReference>
<protein>
    <submittedName>
        <fullName evidence="2">General stress protein 26</fullName>
    </submittedName>
</protein>
<name>A0A0M2NX23_STACC</name>
<dbReference type="Proteomes" id="UP000034455">
    <property type="component" value="Unassembled WGS sequence"/>
</dbReference>
<comment type="caution">
    <text evidence="2">The sequence shown here is derived from an EMBL/GenBank/DDBJ whole genome shotgun (WGS) entry which is preliminary data.</text>
</comment>
<feature type="domain" description="Pyridoxamine 5'-phosphate oxidase N-terminal" evidence="1">
    <location>
        <begin position="7"/>
        <end position="125"/>
    </location>
</feature>
<dbReference type="PANTHER" id="PTHR34818:SF1">
    <property type="entry name" value="PROTEIN BLI-3"/>
    <property type="match status" value="1"/>
</dbReference>
<dbReference type="AlphaFoldDB" id="A0A0M2NX23"/>
<dbReference type="Pfam" id="PF01243">
    <property type="entry name" value="PNPOx_N"/>
    <property type="match status" value="1"/>
</dbReference>
<dbReference type="InterPro" id="IPR052917">
    <property type="entry name" value="Stress-Dev_Protein"/>
</dbReference>
<dbReference type="RefSeq" id="WP_019469199.1">
    <property type="nucleotide sequence ID" value="NZ_LAKJ01000019.1"/>
</dbReference>
<organism evidence="2 3">
    <name type="scientific">Staphylococcus cohnii subsp. cohnii</name>
    <dbReference type="NCBI Taxonomy" id="74704"/>
    <lineage>
        <taxon>Bacteria</taxon>
        <taxon>Bacillati</taxon>
        <taxon>Bacillota</taxon>
        <taxon>Bacilli</taxon>
        <taxon>Bacillales</taxon>
        <taxon>Staphylococcaceae</taxon>
        <taxon>Staphylococcus</taxon>
        <taxon>Staphylococcus cohnii species complex</taxon>
    </lineage>
</organism>
<accession>A0A0M2NX23</accession>
<dbReference type="PATRIC" id="fig|74704.6.peg.1203"/>
<evidence type="ECO:0000313" key="3">
    <source>
        <dbReference type="Proteomes" id="UP000034455"/>
    </source>
</evidence>
<proteinExistence type="predicted"/>
<sequence length="141" mass="16311">MNNEQLQNEIENILNTSKIGVLSTAHNNTPNSRYMVFYNDGHTLYTKTSIESKKIAEFKDNPKAHVLIGYDETNNRSFLEIDANVEILKDQETIDWIWNKQDKSFFDSKDDPNLCVIKVIPKSIKIMNDKKLDAPQTITFD</sequence>
<dbReference type="Gene3D" id="2.30.110.10">
    <property type="entry name" value="Electron Transport, Fmn-binding Protein, Chain A"/>
    <property type="match status" value="1"/>
</dbReference>
<evidence type="ECO:0000259" key="1">
    <source>
        <dbReference type="Pfam" id="PF01243"/>
    </source>
</evidence>
<gene>
    <name evidence="2" type="ORF">UF66_1170</name>
</gene>
<dbReference type="InterPro" id="IPR012349">
    <property type="entry name" value="Split_barrel_FMN-bd"/>
</dbReference>
<evidence type="ECO:0000313" key="2">
    <source>
        <dbReference type="EMBL" id="KKI63064.1"/>
    </source>
</evidence>
<reference evidence="2 3" key="1">
    <citation type="submission" date="2015-03" db="EMBL/GenBank/DDBJ databases">
        <title>Genome Assembly of Staphylococcus cohnii subsp. cohnii strain G22B2.</title>
        <authorList>
            <person name="Nair G."/>
            <person name="Kaur G."/>
            <person name="Khatri I."/>
            <person name="Singh N.K."/>
            <person name="Sathyabama S."/>
            <person name="Maurya S.K."/>
            <person name="Subramanian S."/>
            <person name="Agrewala J.N."/>
            <person name="Mayilraj S."/>
        </authorList>
    </citation>
    <scope>NUCLEOTIDE SEQUENCE [LARGE SCALE GENOMIC DNA]</scope>
    <source>
        <strain evidence="2 3">G22B2</strain>
    </source>
</reference>
<dbReference type="SUPFAM" id="SSF50475">
    <property type="entry name" value="FMN-binding split barrel"/>
    <property type="match status" value="1"/>
</dbReference>
<dbReference type="PANTHER" id="PTHR34818">
    <property type="entry name" value="PROTEIN BLI-3"/>
    <property type="match status" value="1"/>
</dbReference>